<dbReference type="HOGENOM" id="CLU_2985943_0_0_9"/>
<organism evidence="1 2">
    <name type="scientific">Acetobacterium woodii (strain ATCC 29683 / DSM 1030 / JCM 2381 / KCTC 1655 / WB1)</name>
    <dbReference type="NCBI Taxonomy" id="931626"/>
    <lineage>
        <taxon>Bacteria</taxon>
        <taxon>Bacillati</taxon>
        <taxon>Bacillota</taxon>
        <taxon>Clostridia</taxon>
        <taxon>Eubacteriales</taxon>
        <taxon>Eubacteriaceae</taxon>
        <taxon>Acetobacterium</taxon>
    </lineage>
</organism>
<accession>H6LKX2</accession>
<protein>
    <submittedName>
        <fullName evidence="1">Uncharacterized protein</fullName>
    </submittedName>
</protein>
<dbReference type="EMBL" id="CP002987">
    <property type="protein sequence ID" value="AFA50081.1"/>
    <property type="molecule type" value="Genomic_DNA"/>
</dbReference>
<name>H6LKX2_ACEWD</name>
<reference evidence="1 2" key="2">
    <citation type="journal article" date="2012" name="PLoS ONE">
        <title>An ancient pathway combining carbon dioxide fixation with the generation and utilization of a sodium ion gradient for ATP synthesis.</title>
        <authorList>
            <person name="Poehlein A."/>
            <person name="Schmidt S."/>
            <person name="Kaster A.K."/>
            <person name="Goenrich M."/>
            <person name="Vollmers J."/>
            <person name="Thurmer A."/>
            <person name="Bertsch J."/>
            <person name="Schuchmann K."/>
            <person name="Voigt B."/>
            <person name="Hecker M."/>
            <person name="Daniel R."/>
            <person name="Thauer R.K."/>
            <person name="Gottschalk G."/>
            <person name="Muller V."/>
        </authorList>
    </citation>
    <scope>NUCLEOTIDE SEQUENCE [LARGE SCALE GENOMIC DNA]</scope>
    <source>
        <strain evidence="2">ATCC 29683 / DSM 1030 / JCM 2381 / KCTC 1655 / WB1</strain>
    </source>
</reference>
<dbReference type="Proteomes" id="UP000007177">
    <property type="component" value="Chromosome"/>
</dbReference>
<sequence>MFRAKLGPKLMALSQLSILANNALSYRQQKNPDNHPDFFTDKIIQFFINIGSTFQSP</sequence>
<dbReference type="KEGG" id="awo:Awo_c33530"/>
<evidence type="ECO:0000313" key="1">
    <source>
        <dbReference type="EMBL" id="AFA50081.1"/>
    </source>
</evidence>
<keyword evidence="2" id="KW-1185">Reference proteome</keyword>
<reference evidence="2" key="1">
    <citation type="submission" date="2011-07" db="EMBL/GenBank/DDBJ databases">
        <title>Complete genome sequence of Acetobacterium woodii.</title>
        <authorList>
            <person name="Poehlein A."/>
            <person name="Schmidt S."/>
            <person name="Kaster A.-K."/>
            <person name="Goenrich M."/>
            <person name="Vollmers J."/>
            <person name="Thuermer A."/>
            <person name="Gottschalk G."/>
            <person name="Thauer R.K."/>
            <person name="Daniel R."/>
            <person name="Mueller V."/>
        </authorList>
    </citation>
    <scope>NUCLEOTIDE SEQUENCE [LARGE SCALE GENOMIC DNA]</scope>
    <source>
        <strain evidence="2">ATCC 29683 / DSM 1030 / JCM 2381 / KCTC 1655 / WB1</strain>
    </source>
</reference>
<evidence type="ECO:0000313" key="2">
    <source>
        <dbReference type="Proteomes" id="UP000007177"/>
    </source>
</evidence>
<proteinExistence type="predicted"/>
<dbReference type="AlphaFoldDB" id="H6LKX2"/>
<gene>
    <name evidence="1" type="ordered locus">Awo_c33530</name>
</gene>